<accession>A0A964BU49</accession>
<sequence>MNTNVLTRVDCDRDLVYLWLGDKSRTTVVCYSSIVTGFFDFINKPLSQVAIEDLQLWHRRLQLTDKPSTVANKIRAIKSLFSYGVKVGYLEVNVGSYIKCPKVKEKLAQRILSEEDCLKLIEATKSERDRAMLCLMYGCGLRVSEVCSLTWDDLQPCAGAHRHSLFANVDSALPNGEGGRCNVFGKGAKTRVVLVPASVWKLIMKQPRLIDAVFVSRTGRPLERTMIFRIVKACAKRAEVSQKASCHWLRHSHASHAIESGCNLRLLQKSLGHSKLETTERYLHINPESGSSQFINI</sequence>
<keyword evidence="2" id="KW-0229">DNA integration</keyword>
<feature type="domain" description="Core-binding (CB)" evidence="7">
    <location>
        <begin position="10"/>
        <end position="85"/>
    </location>
</feature>
<dbReference type="EMBL" id="JADWDC010000046">
    <property type="protein sequence ID" value="MCC0178553.1"/>
    <property type="molecule type" value="Genomic_DNA"/>
</dbReference>
<dbReference type="PANTHER" id="PTHR30349:SF64">
    <property type="entry name" value="PROPHAGE INTEGRASE INTD-RELATED"/>
    <property type="match status" value="1"/>
</dbReference>
<evidence type="ECO:0000259" key="6">
    <source>
        <dbReference type="PROSITE" id="PS51898"/>
    </source>
</evidence>
<organism evidence="8 9">
    <name type="scientific">Waterburya agarophytonicola KI4</name>
    <dbReference type="NCBI Taxonomy" id="2874699"/>
    <lineage>
        <taxon>Bacteria</taxon>
        <taxon>Bacillati</taxon>
        <taxon>Cyanobacteriota</taxon>
        <taxon>Cyanophyceae</taxon>
        <taxon>Pleurocapsales</taxon>
        <taxon>Hyellaceae</taxon>
        <taxon>Waterburya</taxon>
        <taxon>Waterburya agarophytonicola</taxon>
    </lineage>
</organism>
<dbReference type="Proteomes" id="UP000729733">
    <property type="component" value="Unassembled WGS sequence"/>
</dbReference>
<dbReference type="Gene3D" id="1.10.443.10">
    <property type="entry name" value="Intergrase catalytic core"/>
    <property type="match status" value="1"/>
</dbReference>
<evidence type="ECO:0000259" key="7">
    <source>
        <dbReference type="PROSITE" id="PS51900"/>
    </source>
</evidence>
<keyword evidence="4" id="KW-0233">DNA recombination</keyword>
<dbReference type="InterPro" id="IPR004107">
    <property type="entry name" value="Integrase_SAM-like_N"/>
</dbReference>
<gene>
    <name evidence="8" type="ORF">I4641_16385</name>
</gene>
<evidence type="ECO:0000256" key="3">
    <source>
        <dbReference type="ARBA" id="ARBA00023125"/>
    </source>
</evidence>
<dbReference type="InterPro" id="IPR050090">
    <property type="entry name" value="Tyrosine_recombinase_XerCD"/>
</dbReference>
<proteinExistence type="inferred from homology"/>
<dbReference type="InterPro" id="IPR044068">
    <property type="entry name" value="CB"/>
</dbReference>
<keyword evidence="3 5" id="KW-0238">DNA-binding</keyword>
<dbReference type="InterPro" id="IPR002104">
    <property type="entry name" value="Integrase_catalytic"/>
</dbReference>
<keyword evidence="9" id="KW-1185">Reference proteome</keyword>
<evidence type="ECO:0000313" key="9">
    <source>
        <dbReference type="Proteomes" id="UP000729733"/>
    </source>
</evidence>
<dbReference type="AlphaFoldDB" id="A0A964BU49"/>
<evidence type="ECO:0000313" key="8">
    <source>
        <dbReference type="EMBL" id="MCC0178553.1"/>
    </source>
</evidence>
<dbReference type="InterPro" id="IPR013762">
    <property type="entry name" value="Integrase-like_cat_sf"/>
</dbReference>
<comment type="caution">
    <text evidence="8">The sequence shown here is derived from an EMBL/GenBank/DDBJ whole genome shotgun (WGS) entry which is preliminary data.</text>
</comment>
<name>A0A964BU49_9CYAN</name>
<dbReference type="Pfam" id="PF13495">
    <property type="entry name" value="Phage_int_SAM_4"/>
    <property type="match status" value="1"/>
</dbReference>
<evidence type="ECO:0000256" key="4">
    <source>
        <dbReference type="ARBA" id="ARBA00023172"/>
    </source>
</evidence>
<dbReference type="Pfam" id="PF00589">
    <property type="entry name" value="Phage_integrase"/>
    <property type="match status" value="1"/>
</dbReference>
<dbReference type="SUPFAM" id="SSF56349">
    <property type="entry name" value="DNA breaking-rejoining enzymes"/>
    <property type="match status" value="1"/>
</dbReference>
<protein>
    <submittedName>
        <fullName evidence="8">Tyrosine-type recombinase/integrase</fullName>
    </submittedName>
</protein>
<dbReference type="InterPro" id="IPR011010">
    <property type="entry name" value="DNA_brk_join_enz"/>
</dbReference>
<comment type="similarity">
    <text evidence="1">Belongs to the 'phage' integrase family.</text>
</comment>
<dbReference type="GO" id="GO:0003677">
    <property type="term" value="F:DNA binding"/>
    <property type="evidence" value="ECO:0007669"/>
    <property type="project" value="UniProtKB-UniRule"/>
</dbReference>
<dbReference type="InterPro" id="IPR010998">
    <property type="entry name" value="Integrase_recombinase_N"/>
</dbReference>
<feature type="domain" description="Tyr recombinase" evidence="6">
    <location>
        <begin position="106"/>
        <end position="295"/>
    </location>
</feature>
<dbReference type="GO" id="GO:0015074">
    <property type="term" value="P:DNA integration"/>
    <property type="evidence" value="ECO:0007669"/>
    <property type="project" value="UniProtKB-KW"/>
</dbReference>
<evidence type="ECO:0000256" key="1">
    <source>
        <dbReference type="ARBA" id="ARBA00008857"/>
    </source>
</evidence>
<dbReference type="Gene3D" id="1.10.150.130">
    <property type="match status" value="1"/>
</dbReference>
<dbReference type="PROSITE" id="PS51900">
    <property type="entry name" value="CB"/>
    <property type="match status" value="1"/>
</dbReference>
<evidence type="ECO:0000256" key="5">
    <source>
        <dbReference type="PROSITE-ProRule" id="PRU01248"/>
    </source>
</evidence>
<dbReference type="PANTHER" id="PTHR30349">
    <property type="entry name" value="PHAGE INTEGRASE-RELATED"/>
    <property type="match status" value="1"/>
</dbReference>
<dbReference type="GO" id="GO:0006310">
    <property type="term" value="P:DNA recombination"/>
    <property type="evidence" value="ECO:0007669"/>
    <property type="project" value="UniProtKB-KW"/>
</dbReference>
<dbReference type="PROSITE" id="PS51898">
    <property type="entry name" value="TYR_RECOMBINASE"/>
    <property type="match status" value="1"/>
</dbReference>
<evidence type="ECO:0000256" key="2">
    <source>
        <dbReference type="ARBA" id="ARBA00022908"/>
    </source>
</evidence>
<reference evidence="8" key="1">
    <citation type="journal article" date="2021" name="Antonie Van Leeuwenhoek">
        <title>Draft genome and description of Waterburya agarophytonicola gen. nov. sp. nov. (Pleurocapsales, Cyanobacteria): a seaweed symbiont.</title>
        <authorList>
            <person name="Bonthond G."/>
            <person name="Shalygin S."/>
            <person name="Bayer T."/>
            <person name="Weinberger F."/>
        </authorList>
    </citation>
    <scope>NUCLEOTIDE SEQUENCE</scope>
    <source>
        <strain evidence="8">KI4</strain>
    </source>
</reference>
<dbReference type="RefSeq" id="WP_229641653.1">
    <property type="nucleotide sequence ID" value="NZ_JADWDC010000046.1"/>
</dbReference>